<dbReference type="Proteomes" id="UP000324022">
    <property type="component" value="Unassembled WGS sequence"/>
</dbReference>
<feature type="region of interest" description="Disordered" evidence="1">
    <location>
        <begin position="41"/>
        <end position="179"/>
    </location>
</feature>
<name>A0A5C3ENY2_9BASI</name>
<protein>
    <submittedName>
        <fullName evidence="3">Uncharacterized protein</fullName>
    </submittedName>
</protein>
<organism evidence="3 4">
    <name type="scientific">Ustilago trichophora</name>
    <dbReference type="NCBI Taxonomy" id="86804"/>
    <lineage>
        <taxon>Eukaryota</taxon>
        <taxon>Fungi</taxon>
        <taxon>Dikarya</taxon>
        <taxon>Basidiomycota</taxon>
        <taxon>Ustilaginomycotina</taxon>
        <taxon>Ustilaginomycetes</taxon>
        <taxon>Ustilaginales</taxon>
        <taxon>Ustilaginaceae</taxon>
        <taxon>Ustilago</taxon>
    </lineage>
</organism>
<keyword evidence="4" id="KW-1185">Reference proteome</keyword>
<evidence type="ECO:0000313" key="3">
    <source>
        <dbReference type="EMBL" id="SPO31416.1"/>
    </source>
</evidence>
<dbReference type="AlphaFoldDB" id="A0A5C3ENY2"/>
<evidence type="ECO:0000313" key="4">
    <source>
        <dbReference type="Proteomes" id="UP000324022"/>
    </source>
</evidence>
<proteinExistence type="predicted"/>
<feature type="signal peptide" evidence="2">
    <location>
        <begin position="1"/>
        <end position="19"/>
    </location>
</feature>
<feature type="chain" id="PRO_5022851506" evidence="2">
    <location>
        <begin position="20"/>
        <end position="330"/>
    </location>
</feature>
<dbReference type="EMBL" id="OOIN01000038">
    <property type="protein sequence ID" value="SPO31416.1"/>
    <property type="molecule type" value="Genomic_DNA"/>
</dbReference>
<evidence type="ECO:0000256" key="1">
    <source>
        <dbReference type="SAM" id="MobiDB-lite"/>
    </source>
</evidence>
<gene>
    <name evidence="3" type="ORF">UTRI_06546</name>
</gene>
<sequence>MKLNIFVALALSTSVLTLAAPVPTGAESLTRAFVSVRKALTKVGSGSSRKVEGSMYNEGINHDTNIPGHSSIPPPSHSNPKSSADSTPDHSPPASPPPRQPSTTHAYPDSAHRGGQRHAPAAASGHLYPDTAPLTTEHRAPVAPGRMHPHPGPSQLGGQRHAPVDASGNMYPDPSQFTTHRAPVAEHGSMYPDPREHGGSLYAPAAASSGHFVGMEHMLPTGVKPHPESSYGGMQFGGSTQHYPTQHAPAAYPHDNYAGYPNTYAGSQGSYSGSHGNYAGYHELWSPLTYRPGHSVPGQSYSEMGTNRRKFSSCFRCPLDQIDAIEKLTT</sequence>
<accession>A0A5C3ENY2</accession>
<feature type="compositionally biased region" description="Pro residues" evidence="1">
    <location>
        <begin position="90"/>
        <end position="100"/>
    </location>
</feature>
<keyword evidence="2" id="KW-0732">Signal</keyword>
<reference evidence="3 4" key="1">
    <citation type="submission" date="2018-03" db="EMBL/GenBank/DDBJ databases">
        <authorList>
            <person name="Guldener U."/>
        </authorList>
    </citation>
    <scope>NUCLEOTIDE SEQUENCE [LARGE SCALE GENOMIC DNA]</scope>
    <source>
        <strain evidence="3 4">NBRC100155</strain>
    </source>
</reference>
<evidence type="ECO:0000256" key="2">
    <source>
        <dbReference type="SAM" id="SignalP"/>
    </source>
</evidence>